<organism evidence="1 2">
    <name type="scientific">Psychrobacter nivimaris</name>
    <dbReference type="NCBI Taxonomy" id="281738"/>
    <lineage>
        <taxon>Bacteria</taxon>
        <taxon>Pseudomonadati</taxon>
        <taxon>Pseudomonadota</taxon>
        <taxon>Gammaproteobacteria</taxon>
        <taxon>Moraxellales</taxon>
        <taxon>Moraxellaceae</taxon>
        <taxon>Psychrobacter</taxon>
    </lineage>
</organism>
<dbReference type="Gene3D" id="3.40.50.1820">
    <property type="entry name" value="alpha/beta hydrolase"/>
    <property type="match status" value="1"/>
</dbReference>
<sequence length="222" mass="24376">MNLIYIHGLDSDANSTKGVLLEKYCQLHHPDINVLRPDLNKTPAQVCKQLLSLIEVLNNSEDGKSADKQTELSNTVLIGSSLGGYFSTLIGNQIGCPVLLLNPSIQPYITLKRFSNQSVSSQDNLNESSTSKVLHTTAGGWSITTADLQWFADNQLLSVNYPDKVAVLLKEGDELLNSELSRDFYQGHGASVTVQVGGDHRFSDFDKQLPMVMNILQSLVQV</sequence>
<reference evidence="1 2" key="1">
    <citation type="submission" date="2019-09" db="EMBL/GenBank/DDBJ databases">
        <title>Draft genome sequence of Psychrobacter nivimaris LAMA 639, in search for biotechnological relevant genes.</title>
        <authorList>
            <person name="Lima A.O.S."/>
            <person name="Staloch B.E.K."/>
            <person name="Freitas R.C."/>
            <person name="Niero H."/>
            <person name="Silva M.A.C."/>
        </authorList>
    </citation>
    <scope>NUCLEOTIDE SEQUENCE [LARGE SCALE GENOMIC DNA]</scope>
    <source>
        <strain evidence="1 2">LAMA 639</strain>
    </source>
</reference>
<gene>
    <name evidence="1" type="ORF">FQV37_1916</name>
</gene>
<proteinExistence type="predicted"/>
<dbReference type="Pfam" id="PF05728">
    <property type="entry name" value="UPF0227"/>
    <property type="match status" value="1"/>
</dbReference>
<dbReference type="PANTHER" id="PTHR35602">
    <property type="entry name" value="ESTERASE YQIA-RELATED"/>
    <property type="match status" value="1"/>
</dbReference>
<dbReference type="SUPFAM" id="SSF53474">
    <property type="entry name" value="alpha/beta-Hydrolases"/>
    <property type="match status" value="1"/>
</dbReference>
<accession>A0A6N7BXD9</accession>
<comment type="caution">
    <text evidence="1">The sequence shown here is derived from an EMBL/GenBank/DDBJ whole genome shotgun (WGS) entry which is preliminary data.</text>
</comment>
<dbReference type="InterPro" id="IPR008886">
    <property type="entry name" value="UPF0227/Esterase_YqiA"/>
</dbReference>
<protein>
    <submittedName>
        <fullName evidence="1">Putative esterase</fullName>
    </submittedName>
</protein>
<evidence type="ECO:0000313" key="1">
    <source>
        <dbReference type="EMBL" id="KAF0567686.1"/>
    </source>
</evidence>
<dbReference type="PANTHER" id="PTHR35602:SF3">
    <property type="entry name" value="ESTERASE YQIA"/>
    <property type="match status" value="1"/>
</dbReference>
<dbReference type="AlphaFoldDB" id="A0A6N7BXD9"/>
<dbReference type="InterPro" id="IPR029058">
    <property type="entry name" value="AB_hydrolase_fold"/>
</dbReference>
<evidence type="ECO:0000313" key="2">
    <source>
        <dbReference type="Proteomes" id="UP000471465"/>
    </source>
</evidence>
<keyword evidence="2" id="KW-1185">Reference proteome</keyword>
<dbReference type="Proteomes" id="UP000471465">
    <property type="component" value="Unassembled WGS sequence"/>
</dbReference>
<dbReference type="RefSeq" id="WP_160023458.1">
    <property type="nucleotide sequence ID" value="NZ_VZIZ01000038.1"/>
</dbReference>
<name>A0A6N7BXD9_9GAMM</name>
<dbReference type="EMBL" id="VZIZ01000038">
    <property type="protein sequence ID" value="KAF0567686.1"/>
    <property type="molecule type" value="Genomic_DNA"/>
</dbReference>